<dbReference type="InterPro" id="IPR015421">
    <property type="entry name" value="PyrdxlP-dep_Trfase_major"/>
</dbReference>
<dbReference type="PANTHER" id="PTHR48097">
    <property type="entry name" value="L-THREONINE ALDOLASE-RELATED"/>
    <property type="match status" value="1"/>
</dbReference>
<evidence type="ECO:0000256" key="2">
    <source>
        <dbReference type="ARBA" id="ARBA00006966"/>
    </source>
</evidence>
<evidence type="ECO:0000256" key="4">
    <source>
        <dbReference type="ARBA" id="ARBA00023239"/>
    </source>
</evidence>
<dbReference type="InterPro" id="IPR023603">
    <property type="entry name" value="Low_specificity_L-TA-like"/>
</dbReference>
<keyword evidence="3" id="KW-0663">Pyridoxal phosphate</keyword>
<dbReference type="FunFam" id="3.40.640.10:FF:000030">
    <property type="entry name" value="Low-specificity L-threonine aldolase"/>
    <property type="match status" value="1"/>
</dbReference>
<dbReference type="NCBIfam" id="NF041359">
    <property type="entry name" value="GntG_guanitoxin"/>
    <property type="match status" value="1"/>
</dbReference>
<dbReference type="PIRSF" id="PIRSF017617">
    <property type="entry name" value="Thr_aldolase"/>
    <property type="match status" value="1"/>
</dbReference>
<dbReference type="GO" id="GO:0006567">
    <property type="term" value="P:L-threonine catabolic process"/>
    <property type="evidence" value="ECO:0007669"/>
    <property type="project" value="TreeGrafter"/>
</dbReference>
<proteinExistence type="inferred from homology"/>
<dbReference type="Proteomes" id="UP000594464">
    <property type="component" value="Chromosome"/>
</dbReference>
<feature type="modified residue" description="N6-(pyridoxal phosphate)lysine" evidence="5">
    <location>
        <position position="202"/>
    </location>
</feature>
<dbReference type="GO" id="GO:0005829">
    <property type="term" value="C:cytosol"/>
    <property type="evidence" value="ECO:0007669"/>
    <property type="project" value="TreeGrafter"/>
</dbReference>
<dbReference type="GO" id="GO:0008732">
    <property type="term" value="F:L-allo-threonine aldolase activity"/>
    <property type="evidence" value="ECO:0007669"/>
    <property type="project" value="TreeGrafter"/>
</dbReference>
<dbReference type="Pfam" id="PF01212">
    <property type="entry name" value="Beta_elim_lyase"/>
    <property type="match status" value="1"/>
</dbReference>
<evidence type="ECO:0000256" key="3">
    <source>
        <dbReference type="ARBA" id="ARBA00022898"/>
    </source>
</evidence>
<protein>
    <submittedName>
        <fullName evidence="7">Low-specificity L-threonine aldolase</fullName>
        <ecNumber evidence="7">4.1.2.48</ecNumber>
    </submittedName>
</protein>
<dbReference type="SUPFAM" id="SSF53383">
    <property type="entry name" value="PLP-dependent transferases"/>
    <property type="match status" value="1"/>
</dbReference>
<evidence type="ECO:0000313" key="8">
    <source>
        <dbReference type="Proteomes" id="UP000594464"/>
    </source>
</evidence>
<dbReference type="NCBIfam" id="NF007825">
    <property type="entry name" value="PRK10534.1"/>
    <property type="match status" value="1"/>
</dbReference>
<name>A0A7T0C2P6_9BACT</name>
<feature type="domain" description="Aromatic amino acid beta-eliminating lyase/threonine aldolase" evidence="6">
    <location>
        <begin position="5"/>
        <end position="289"/>
    </location>
</feature>
<comment type="similarity">
    <text evidence="2">Belongs to the threonine aldolase family.</text>
</comment>
<dbReference type="Gene3D" id="3.90.1150.10">
    <property type="entry name" value="Aspartate Aminotransferase, domain 1"/>
    <property type="match status" value="1"/>
</dbReference>
<dbReference type="PANTHER" id="PTHR48097:SF9">
    <property type="entry name" value="L-THREONINE ALDOLASE"/>
    <property type="match status" value="1"/>
</dbReference>
<dbReference type="EMBL" id="CP048620">
    <property type="protein sequence ID" value="QPJ65436.1"/>
    <property type="molecule type" value="Genomic_DNA"/>
</dbReference>
<comment type="cofactor">
    <cofactor evidence="1">
        <name>pyridoxal 5'-phosphate</name>
        <dbReference type="ChEBI" id="CHEBI:597326"/>
    </cofactor>
</comment>
<dbReference type="Gene3D" id="3.40.640.10">
    <property type="entry name" value="Type I PLP-dependent aspartate aminotransferase-like (Major domain)"/>
    <property type="match status" value="1"/>
</dbReference>
<evidence type="ECO:0000256" key="5">
    <source>
        <dbReference type="PIRSR" id="PIRSR017617-1"/>
    </source>
</evidence>
<dbReference type="InterPro" id="IPR015424">
    <property type="entry name" value="PyrdxlP-dep_Trfase"/>
</dbReference>
<dbReference type="GO" id="GO:0006545">
    <property type="term" value="P:glycine biosynthetic process"/>
    <property type="evidence" value="ECO:0007669"/>
    <property type="project" value="TreeGrafter"/>
</dbReference>
<evidence type="ECO:0000256" key="1">
    <source>
        <dbReference type="ARBA" id="ARBA00001933"/>
    </source>
</evidence>
<accession>A0A7T0C2P6</accession>
<keyword evidence="4 7" id="KW-0456">Lyase</keyword>
<dbReference type="CDD" id="cd06502">
    <property type="entry name" value="TA_like"/>
    <property type="match status" value="1"/>
</dbReference>
<evidence type="ECO:0000259" key="6">
    <source>
        <dbReference type="Pfam" id="PF01212"/>
    </source>
</evidence>
<gene>
    <name evidence="7" type="primary">ltaE</name>
    <name evidence="7" type="ORF">G3M78_08550</name>
</gene>
<organism evidence="7 8">
    <name type="scientific">Candidatus Nitrohelix vancouverensis</name>
    <dbReference type="NCBI Taxonomy" id="2705534"/>
    <lineage>
        <taxon>Bacteria</taxon>
        <taxon>Pseudomonadati</taxon>
        <taxon>Nitrospinota/Tectimicrobiota group</taxon>
        <taxon>Nitrospinota</taxon>
        <taxon>Nitrospinia</taxon>
        <taxon>Nitrospinales</taxon>
        <taxon>Nitrospinaceae</taxon>
        <taxon>Candidatus Nitrohelix</taxon>
    </lineage>
</organism>
<evidence type="ECO:0000313" key="7">
    <source>
        <dbReference type="EMBL" id="QPJ65436.1"/>
    </source>
</evidence>
<dbReference type="EC" id="4.1.2.48" evidence="7"/>
<dbReference type="InterPro" id="IPR001597">
    <property type="entry name" value="ArAA_b-elim_lyase/Thr_aldolase"/>
</dbReference>
<dbReference type="KEGG" id="nva:G3M78_08550"/>
<reference evidence="8" key="1">
    <citation type="submission" date="2020-02" db="EMBL/GenBank/DDBJ databases">
        <title>Genomic and physiological characterization of two novel Nitrospinaceae genera.</title>
        <authorList>
            <person name="Mueller A.J."/>
            <person name="Jung M.-Y."/>
            <person name="Strachan C.R."/>
            <person name="Herbold C.W."/>
            <person name="Kirkegaard R.H."/>
            <person name="Daims H."/>
        </authorList>
    </citation>
    <scope>NUCLEOTIDE SEQUENCE [LARGE SCALE GENOMIC DNA]</scope>
</reference>
<dbReference type="AlphaFoldDB" id="A0A7T0C2P6"/>
<dbReference type="InterPro" id="IPR015422">
    <property type="entry name" value="PyrdxlP-dep_Trfase_small"/>
</dbReference>
<sequence>MVTIDLRSDTLTQPTQEMRDAMATAEVGDDVFAEDPSINQLEQLAAQKLGKAKGLFVPSGTMGNLICLLTHCARGDEIIVGDQSHIFLNEVGGASALGGIIMRTAPNLKDGRIHLNDLEKAIRSSDMHFPVTRLIALENTHNYCQGSPLTTDYTREATQLAHDHGLATHLDGARLFNAAEALSEKAEKLAEGFDSVMFCFSKGLSAPVGSMICASEAFIQRARKVRKMLGGGMRQAGHLAAAGRIALETMTDRLSEDRMNAQYFAQSLATIEGIRIDPEEIKTNIVFFDMTRKSVSAQDFLAKTSAQGLKILNLRGPAFRAVFHREITREHSEQAVEIIKSALAT</sequence>